<evidence type="ECO:0000313" key="3">
    <source>
        <dbReference type="Proteomes" id="UP001589576"/>
    </source>
</evidence>
<gene>
    <name evidence="2" type="ORF">ACFFUU_10600</name>
</gene>
<keyword evidence="3" id="KW-1185">Reference proteome</keyword>
<dbReference type="NCBIfam" id="NF033708">
    <property type="entry name" value="T9SS_Cterm_ChiA"/>
    <property type="match status" value="1"/>
</dbReference>
<feature type="domain" description="IPT/TIG" evidence="1">
    <location>
        <begin position="1848"/>
        <end position="1926"/>
    </location>
</feature>
<dbReference type="SMART" id="SM00710">
    <property type="entry name" value="PbH1"/>
    <property type="match status" value="24"/>
</dbReference>
<sequence>MTTIVSFGQVSVTATLGTPGPTSYTTLKLAFDAVNAGTHKGNISIAITANTTETLSASLNASGTGLSSYTALSISPSGGISRTISGALAAGSPLINLNGADNVTINGLNSGGNSLSLSNTTVSATAGTSTIRFIGDASNNIIQNCTIAGSEATASSGTVFFSTGTTTGNDSNTVTNCTITAAGANLPTNAIYSAGTSVAIDNSGNSIMSCSVQDYFNSTVSSAGILLASNSAAWIISNNKFFQTATRTTAANGLVCRAIRISTASAGNYTITNNIIGFANASGTGNTIYNGSFTTAFRGIELAANTTVSSIQGNTISGINFTTSNGNAGSPGIFSGIAVTSGAANVGTTTGNTIGNTSVANAIVITSSATTSSRIDGIYVSSAGTTSAIQNNNIGGITTGGGATNGFSMVAIYSSGALGNFTTSNNSIGSSSISNSIAMGTSGTTTTGVCNFYGIFNNATGSISITNNAILKCAVFGTAASFFYSIYNGGGIGSAVTIDNNTINDTSLSGTNVLRGIYNGIAAGTLSISNNTLRNLKVTSTASSVSGILNAGAVSTTITINNNKLGDATAGLLSYTVASTGAFYGILNSSGTNATALTIQGNDIRGITHSVAGSSSHNYIFNSFATRSQNINTNTFTNLNVATTGNVTFISNNVALPALGTQTISSNAIVGTYSKSSIGGTVTVFVSAATSNASATITNTSNNFSNITVLGTTIISGWNQRDLGLTAKTINGNTFNNWSAGTGAITGMVLNGFGLTSSVTNNTISNLAGQAAITGMNVGTTGNASSFSITSNTITSLSSTGTGGNVIALISANPSVTVTINNNTINTLSSTAVSATLTGIQISGGTGTQNVRGNNINGFTTTGTTSPTQNGILISGGTTVNVSKNKIYNLAQNGASTGGAVNGIVFTGATAVSAFNNIIGDLKAPSVSNTHAIRGISVNSGVANSTYTVSYNTVYLNAASTGTNFGTEALYHTTNATATTGKLILKNNVFTNISTARGTGRTAAYYRNNTVLTNYDITSNANLFYAGTPGVSNLIYFDNTNSSQTLAAFQTRVNTREINSVTENVIFLSTAGISADFLKPDNSSPTYIESKGFAIVGIADDYLGTVRQGNPGYLGTGTNPDLGAYEIEGSLITSPIIVSGALVGNGFYTSLGSAFVALNAGAQTGATINITVNGDTNEGNFQATLNAGLWTSLTIIPNGTRTITGNTIAGNSLIRLNGADNVTIDGLNIPGISLTVSNTTVSATAGTATLLFTGDATNNTITNCTLLGSISAPLATTGGVVYFATGVTTGNDNNIISNCNIGPAGSNLPSRLIYGNGSTASSAIANSGITITNCNLYDYFLTSGTAAIYAVTGNTDWNITNNKIYQSATQTFTANGTAFGIYFANATFGNNIQITGNTIGYENALGTGTTTYSGSTFIGNFTGIYFQGLPTAASASNLNNNTISNVSLTASTGNLIGILNASTASSNTININTNIVRNISLFNSNGTLIGINWGAATALSASGNTVTGFNRDTTGVLYGIYSAGASVTESLSNNTISNLNANTSGTSTVYGIFQNTSTGTKTITNNSVATLTGSGGSSIYGISIGTGTTVTISGNTVNDITSTGGTNPIVIGINKGAIGTTSIFKNKLYNISSTATSPTVTGVLSSGAASTTTIYNNLIGDLKATLANASNPIVGINISLGTTANVYYNTILLNATSSGAVFGSSAIFVNTAVTTTLRNNIFINNSVANGGGLSAAYRRSSTTLTSYAAASNNNSFFGTTIYTDGTNTDATLANFKIRMATRDGLSVSENTTFISTSGSSSVFLHVNSSIANLINAGATTIAGFTTDYDGDVRNVTTPDIGADEFNLVPVITGFTPSTLCFSGGTAVTISGFNLNNGSVSVSFNGVLGTITSLSPTTIIVTTPAGLTAGTISVTTSDGSATSSSYIVSPLPIAGSVSSNQIICAGTSPSDISITGSVGTIQWQSSLDGISFTDISGATSSPLTGISTGNLTVTTYYRAIISSGVCTSIPSATVSVSILSTTWDGTSWSAGLPNSNTSAFFTGNYTSSGSLTACNLTVTNSAIVILQSGDTITLNGIVAVDSGSTLTLKNNATLLQNTTATNTGAINVERDTNPLMRLDYTLWSSPVAGQQLQAFSPATLATRFYTYSPITDLYTVVASPSTTNFDTATGYLIRTPNTHPVTPTIWTGTFTGVPNNGDIALTVDNATYNAVGNPYPSKINADDFITANGLTEALYFWRKTNNATTASYATYTLAGGAGTGASPGDPLALVPNGIIQIGQGFIAKATSTALNFTNAMRVSNPSNQFFKTTDSNRSRIWLDLTNSSGIFSQTLIAYMTGATAGVDATLDGKVLSDGQTSLTSLINNQSFSVQAKALPFENTDSVPLGFKSAIAGSYSIAINSVDGLFENQNQPIFLKDNLTNTIHDLKTGSYTFSTEAGVFNSRFEIVYQNASTLTLPTFSQDNVVVYKQNKQIFINTGIAIMSKVEIYDMSGRLLISKDGINSSEVHMNSGVSNQVIIVKISTADGIIVSKKVVQ</sequence>
<evidence type="ECO:0000259" key="1">
    <source>
        <dbReference type="SMART" id="SM00429"/>
    </source>
</evidence>
<dbReference type="CDD" id="cd00102">
    <property type="entry name" value="IPT"/>
    <property type="match status" value="1"/>
</dbReference>
<reference evidence="2 3" key="1">
    <citation type="submission" date="2024-09" db="EMBL/GenBank/DDBJ databases">
        <authorList>
            <person name="Sun Q."/>
            <person name="Mori K."/>
        </authorList>
    </citation>
    <scope>NUCLEOTIDE SEQUENCE [LARGE SCALE GENOMIC DNA]</scope>
    <source>
        <strain evidence="2 3">CECT 8460</strain>
    </source>
</reference>
<dbReference type="RefSeq" id="WP_290285037.1">
    <property type="nucleotide sequence ID" value="NZ_JAUFQN010000019.1"/>
</dbReference>
<dbReference type="InterPro" id="IPR013783">
    <property type="entry name" value="Ig-like_fold"/>
</dbReference>
<proteinExistence type="predicted"/>
<dbReference type="EMBL" id="JBHMFB010000029">
    <property type="protein sequence ID" value="MFB9090051.1"/>
    <property type="molecule type" value="Genomic_DNA"/>
</dbReference>
<dbReference type="SUPFAM" id="SSF81296">
    <property type="entry name" value="E set domains"/>
    <property type="match status" value="1"/>
</dbReference>
<dbReference type="InterPro" id="IPR002909">
    <property type="entry name" value="IPT_dom"/>
</dbReference>
<accession>A0ABV5GFX6</accession>
<dbReference type="InterPro" id="IPR006626">
    <property type="entry name" value="PbH1"/>
</dbReference>
<dbReference type="InterPro" id="IPR014756">
    <property type="entry name" value="Ig_E-set"/>
</dbReference>
<dbReference type="Gene3D" id="2.60.40.10">
    <property type="entry name" value="Immunoglobulins"/>
    <property type="match status" value="1"/>
</dbReference>
<protein>
    <submittedName>
        <fullName evidence="2">T9SS sorting signal type C domain-containing protein</fullName>
    </submittedName>
</protein>
<evidence type="ECO:0000313" key="2">
    <source>
        <dbReference type="EMBL" id="MFB9090051.1"/>
    </source>
</evidence>
<dbReference type="Proteomes" id="UP001589576">
    <property type="component" value="Unassembled WGS sequence"/>
</dbReference>
<name>A0ABV5GFX6_9FLAO</name>
<dbReference type="InterPro" id="IPR012334">
    <property type="entry name" value="Pectin_lyas_fold"/>
</dbReference>
<dbReference type="SMART" id="SM00429">
    <property type="entry name" value="IPT"/>
    <property type="match status" value="1"/>
</dbReference>
<organism evidence="2 3">
    <name type="scientific">Flavobacterium paronense</name>
    <dbReference type="NCBI Taxonomy" id="1392775"/>
    <lineage>
        <taxon>Bacteria</taxon>
        <taxon>Pseudomonadati</taxon>
        <taxon>Bacteroidota</taxon>
        <taxon>Flavobacteriia</taxon>
        <taxon>Flavobacteriales</taxon>
        <taxon>Flavobacteriaceae</taxon>
        <taxon>Flavobacterium</taxon>
    </lineage>
</organism>
<comment type="caution">
    <text evidence="2">The sequence shown here is derived from an EMBL/GenBank/DDBJ whole genome shotgun (WGS) entry which is preliminary data.</text>
</comment>
<dbReference type="Gene3D" id="2.160.20.10">
    <property type="entry name" value="Single-stranded right-handed beta-helix, Pectin lyase-like"/>
    <property type="match status" value="1"/>
</dbReference>